<accession>A0A2C9X1Q2</accession>
<gene>
    <name evidence="2" type="ORF">B9X95_16250</name>
</gene>
<evidence type="ECO:0000256" key="1">
    <source>
        <dbReference type="SAM" id="MobiDB-lite"/>
    </source>
</evidence>
<dbReference type="EMBL" id="NGEL01000165">
    <property type="protein sequence ID" value="OTM81806.1"/>
    <property type="molecule type" value="Genomic_DNA"/>
</dbReference>
<name>A0A2C9X1Q2_ACIBA</name>
<comment type="caution">
    <text evidence="2">The sequence shown here is derived from an EMBL/GenBank/DDBJ whole genome shotgun (WGS) entry which is preliminary data.</text>
</comment>
<protein>
    <submittedName>
        <fullName evidence="2">Uncharacterized protein</fullName>
    </submittedName>
</protein>
<reference evidence="2 3" key="1">
    <citation type="submission" date="2017-05" db="EMBL/GenBank/DDBJ databases">
        <authorList>
            <person name="Song R."/>
            <person name="Chenine A.L."/>
            <person name="Ruprecht R.M."/>
        </authorList>
    </citation>
    <scope>NUCLEOTIDE SEQUENCE [LARGE SCALE GENOMIC DNA]</scope>
    <source>
        <strain evidence="2 3">PR350</strain>
    </source>
</reference>
<organism evidence="2 3">
    <name type="scientific">Acinetobacter baumannii</name>
    <dbReference type="NCBI Taxonomy" id="470"/>
    <lineage>
        <taxon>Bacteria</taxon>
        <taxon>Pseudomonadati</taxon>
        <taxon>Pseudomonadota</taxon>
        <taxon>Gammaproteobacteria</taxon>
        <taxon>Moraxellales</taxon>
        <taxon>Moraxellaceae</taxon>
        <taxon>Acinetobacter</taxon>
        <taxon>Acinetobacter calcoaceticus/baumannii complex</taxon>
    </lineage>
</organism>
<dbReference type="Proteomes" id="UP000194699">
    <property type="component" value="Unassembled WGS sequence"/>
</dbReference>
<dbReference type="AlphaFoldDB" id="A0A2C9X1Q2"/>
<dbReference type="RefSeq" id="WP_086249895.1">
    <property type="nucleotide sequence ID" value="NZ_CP133706.1"/>
</dbReference>
<feature type="compositionally biased region" description="Polar residues" evidence="1">
    <location>
        <begin position="36"/>
        <end position="61"/>
    </location>
</feature>
<evidence type="ECO:0000313" key="3">
    <source>
        <dbReference type="Proteomes" id="UP000194699"/>
    </source>
</evidence>
<sequence length="61" mass="6394">MCGSPKVVQSDPEAEAQLAAEKATQETNKKKAQRNFAKQDSVLASSMNSTVPNNKTTLGGG</sequence>
<evidence type="ECO:0000313" key="2">
    <source>
        <dbReference type="EMBL" id="OTM81806.1"/>
    </source>
</evidence>
<proteinExistence type="predicted"/>
<feature type="region of interest" description="Disordered" evidence="1">
    <location>
        <begin position="1"/>
        <end position="61"/>
    </location>
</feature>